<evidence type="ECO:0000256" key="2">
    <source>
        <dbReference type="ARBA" id="ARBA00005199"/>
    </source>
</evidence>
<dbReference type="RefSeq" id="WP_066501948.1">
    <property type="nucleotide sequence ID" value="NZ_LNCU01000032.1"/>
</dbReference>
<dbReference type="InterPro" id="IPR004193">
    <property type="entry name" value="Glyco_hydro_13_N"/>
</dbReference>
<dbReference type="PANTHER" id="PTHR43651:SF11">
    <property type="entry name" value="MALTO-OLIGOSYLTREHALOSE TREHALOHYDROLASE"/>
    <property type="match status" value="1"/>
</dbReference>
<dbReference type="EC" id="3.2.1.141" evidence="4 13"/>
<evidence type="ECO:0000256" key="6">
    <source>
        <dbReference type="ARBA" id="ARBA00022490"/>
    </source>
</evidence>
<dbReference type="InterPro" id="IPR044901">
    <property type="entry name" value="Trehalose_TreZ_E-set_sf"/>
</dbReference>
<evidence type="ECO:0000259" key="17">
    <source>
        <dbReference type="SMART" id="SM00642"/>
    </source>
</evidence>
<dbReference type="InterPro" id="IPR014756">
    <property type="entry name" value="Ig_E-set"/>
</dbReference>
<dbReference type="CDD" id="cd11325">
    <property type="entry name" value="AmyAc_GTHase"/>
    <property type="match status" value="1"/>
</dbReference>
<accession>A0A125QA31</accession>
<comment type="caution">
    <text evidence="18">The sequence shown here is derived from an EMBL/GenBank/DDBJ whole genome shotgun (WGS) entry which is preliminary data.</text>
</comment>
<dbReference type="OrthoDB" id="9800174at2"/>
<feature type="site" description="Transition state stabilizer" evidence="16">
    <location>
        <position position="389"/>
    </location>
</feature>
<dbReference type="GO" id="GO:0005992">
    <property type="term" value="P:trehalose biosynthetic process"/>
    <property type="evidence" value="ECO:0007669"/>
    <property type="project" value="UniProtKB-UniRule"/>
</dbReference>
<dbReference type="InterPro" id="IPR017853">
    <property type="entry name" value="GH"/>
</dbReference>
<dbReference type="GO" id="GO:0005737">
    <property type="term" value="C:cytoplasm"/>
    <property type="evidence" value="ECO:0007669"/>
    <property type="project" value="UniProtKB-SubCell"/>
</dbReference>
<evidence type="ECO:0000256" key="4">
    <source>
        <dbReference type="ARBA" id="ARBA00012268"/>
    </source>
</evidence>
<gene>
    <name evidence="18" type="ORF">AS156_31630</name>
</gene>
<dbReference type="SMART" id="SM00642">
    <property type="entry name" value="Aamy"/>
    <property type="match status" value="1"/>
</dbReference>
<evidence type="ECO:0000256" key="16">
    <source>
        <dbReference type="PIRSR" id="PIRSR006337-3"/>
    </source>
</evidence>
<evidence type="ECO:0000313" key="18">
    <source>
        <dbReference type="EMBL" id="KWV59227.1"/>
    </source>
</evidence>
<dbReference type="InterPro" id="IPR006047">
    <property type="entry name" value="GH13_cat_dom"/>
</dbReference>
<evidence type="ECO:0000256" key="12">
    <source>
        <dbReference type="ARBA" id="ARBA00034013"/>
    </source>
</evidence>
<keyword evidence="9 14" id="KW-0326">Glycosidase</keyword>
<dbReference type="Proteomes" id="UP000057737">
    <property type="component" value="Unassembled WGS sequence"/>
</dbReference>
<evidence type="ECO:0000256" key="3">
    <source>
        <dbReference type="ARBA" id="ARBA00008061"/>
    </source>
</evidence>
<dbReference type="Pfam" id="PF11941">
    <property type="entry name" value="DUF3459"/>
    <property type="match status" value="1"/>
</dbReference>
<dbReference type="AlphaFoldDB" id="A0A125QA31"/>
<dbReference type="UniPathway" id="UPA00299"/>
<evidence type="ECO:0000256" key="15">
    <source>
        <dbReference type="PIRSR" id="PIRSR006337-1"/>
    </source>
</evidence>
<dbReference type="PANTHER" id="PTHR43651">
    <property type="entry name" value="1,4-ALPHA-GLUCAN-BRANCHING ENZYME"/>
    <property type="match status" value="1"/>
</dbReference>
<dbReference type="SUPFAM" id="SSF81296">
    <property type="entry name" value="E set domains"/>
    <property type="match status" value="1"/>
</dbReference>
<comment type="similarity">
    <text evidence="3 14">Belongs to the glycosyl hydrolase 13 family.</text>
</comment>
<dbReference type="SUPFAM" id="SSF51445">
    <property type="entry name" value="(Trans)glycosidases"/>
    <property type="match status" value="1"/>
</dbReference>
<dbReference type="PIRSF" id="PIRSF006337">
    <property type="entry name" value="Trehalose_TreZ"/>
    <property type="match status" value="1"/>
</dbReference>
<dbReference type="Pfam" id="PF02922">
    <property type="entry name" value="CBM_48"/>
    <property type="match status" value="1"/>
</dbReference>
<dbReference type="InterPro" id="IPR012768">
    <property type="entry name" value="Trehalose_TreZ"/>
</dbReference>
<keyword evidence="7 14" id="KW-0378">Hydrolase</keyword>
<evidence type="ECO:0000256" key="14">
    <source>
        <dbReference type="PIRNR" id="PIRNR006337"/>
    </source>
</evidence>
<dbReference type="Pfam" id="PF00128">
    <property type="entry name" value="Alpha-amylase"/>
    <property type="match status" value="1"/>
</dbReference>
<feature type="active site" description="Nucleophile" evidence="15">
    <location>
        <position position="254"/>
    </location>
</feature>
<protein>
    <recommendedName>
        <fullName evidence="5 13">Malto-oligosyltrehalose trehalohydrolase</fullName>
        <shortName evidence="14">MTHase</shortName>
        <ecNumber evidence="4 13">3.2.1.141</ecNumber>
    </recommendedName>
    <alternativeName>
        <fullName evidence="11 14">4-alpha-D-((1-&gt;4)-alpha-D-glucano)trehalose trehalohydrolase</fullName>
    </alternativeName>
    <alternativeName>
        <fullName evidence="10 14">Maltooligosyl trehalose trehalohydrolase</fullName>
    </alternativeName>
</protein>
<evidence type="ECO:0000256" key="10">
    <source>
        <dbReference type="ARBA" id="ARBA00032057"/>
    </source>
</evidence>
<feature type="domain" description="Glycosyl hydrolase family 13 catalytic" evidence="17">
    <location>
        <begin position="111"/>
        <end position="455"/>
    </location>
</feature>
<feature type="active site" description="Proton donor" evidence="15">
    <location>
        <position position="291"/>
    </location>
</feature>
<evidence type="ECO:0000256" key="1">
    <source>
        <dbReference type="ARBA" id="ARBA00004496"/>
    </source>
</evidence>
<organism evidence="18 19">
    <name type="scientific">Bradyrhizobium macuxiense</name>
    <dbReference type="NCBI Taxonomy" id="1755647"/>
    <lineage>
        <taxon>Bacteria</taxon>
        <taxon>Pseudomonadati</taxon>
        <taxon>Pseudomonadota</taxon>
        <taxon>Alphaproteobacteria</taxon>
        <taxon>Hyphomicrobiales</taxon>
        <taxon>Nitrobacteraceae</taxon>
        <taxon>Bradyrhizobium</taxon>
    </lineage>
</organism>
<dbReference type="Gene3D" id="1.10.10.760">
    <property type="entry name" value="E-set domains of sugar-utilizing enzymes"/>
    <property type="match status" value="1"/>
</dbReference>
<dbReference type="NCBIfam" id="TIGR02402">
    <property type="entry name" value="trehalose_TreZ"/>
    <property type="match status" value="1"/>
</dbReference>
<reference evidence="18 19" key="1">
    <citation type="submission" date="2015-11" db="EMBL/GenBank/DDBJ databases">
        <title>Draft Genome Sequence of the Strain BR 10303 (Bradyrhizobium sp.) isolated from nodules of Centrolobium paraense.</title>
        <authorList>
            <person name="Zelli J.E."/>
            <person name="Simoes-Araujo J.L."/>
            <person name="Barauna A.C."/>
            <person name="Silva K."/>
        </authorList>
    </citation>
    <scope>NUCLEOTIDE SEQUENCE [LARGE SCALE GENOMIC DNA]</scope>
    <source>
        <strain evidence="18 19">BR 10303</strain>
    </source>
</reference>
<dbReference type="GO" id="GO:0033942">
    <property type="term" value="F:4-alpha-D-(1-&gt;4)-alpha-D-glucanotrehalose trehalohydrolase activity"/>
    <property type="evidence" value="ECO:0007669"/>
    <property type="project" value="UniProtKB-EC"/>
</dbReference>
<comment type="pathway">
    <text evidence="2 14">Glycan biosynthesis; trehalose biosynthesis.</text>
</comment>
<evidence type="ECO:0000256" key="13">
    <source>
        <dbReference type="NCBIfam" id="TIGR02402"/>
    </source>
</evidence>
<comment type="catalytic activity">
    <reaction evidence="12 14">
        <text>hydrolysis of (1-&gt;4)-alpha-D-glucosidic linkage in 4-alpha-D-[(1-&gt;4)-alpha-D-glucanosyl]n trehalose to yield trehalose and (1-&gt;4)-alpha-D-glucan.</text>
        <dbReference type="EC" id="3.2.1.141"/>
    </reaction>
</comment>
<comment type="subcellular location">
    <subcellularLocation>
        <location evidence="1 15">Cytoplasm</location>
    </subcellularLocation>
</comment>
<evidence type="ECO:0000256" key="9">
    <source>
        <dbReference type="ARBA" id="ARBA00023295"/>
    </source>
</evidence>
<keyword evidence="6" id="KW-0963">Cytoplasm</keyword>
<dbReference type="EMBL" id="LNCU01000032">
    <property type="protein sequence ID" value="KWV59227.1"/>
    <property type="molecule type" value="Genomic_DNA"/>
</dbReference>
<keyword evidence="8" id="KW-0119">Carbohydrate metabolism</keyword>
<dbReference type="Gene3D" id="3.20.20.80">
    <property type="entry name" value="Glycosidases"/>
    <property type="match status" value="1"/>
</dbReference>
<name>A0A125QA31_9BRAD</name>
<dbReference type="Gene3D" id="2.60.40.10">
    <property type="entry name" value="Immunoglobulins"/>
    <property type="match status" value="1"/>
</dbReference>
<dbReference type="CDD" id="cd02853">
    <property type="entry name" value="E_set_MTHase_like_N"/>
    <property type="match status" value="1"/>
</dbReference>
<evidence type="ECO:0000256" key="5">
    <source>
        <dbReference type="ARBA" id="ARBA00015938"/>
    </source>
</evidence>
<sequence>MNAQHFGPELTPDGTRFRLWAPAAERVDLLLDRPHPLTRDAAGWYVAEIPGTRAGTRYKFRIDDEIDVPDPASAFQPDDVFGPSEVIDHAAFKWRATEWRGRPWHEAVILEAHVGTFTPEGTYRAMIDKLDHLVATGITALELMPLADFAGRRNWGYDGVLWYAPDSAYGRPEDLKTLIDEAHLRGLMVMLDVVYNHFGPEGNYLGCYAPSFFTDTHTPWGSAIDYRVPEVRAFAIGNVVSWLRDYRFDGLRFDAVNTIVEAGEVSVLHDFSRAAGHLAAETGRQINLVLENGDNIASLLDDVEDPPRGKFRGQWNDDYHHAWHVILTGEAQGYYGDYQRAPKQDLVRALSSGYIYQGEVSNFWGGKPRGEPSGALSPTCFINFLQNHDQIGNRPLGDRLVSLAKPEAVAAALAVTLVAPTTPMLFMGEEWGATSPFPFFCDFRGDLANAVRKGRREEFAWAYAKYGDDIPDPLADETVRSAALDWTALDRDPGRTRLALVRDLLSVRRREITPRLAAARFGDSGLAGDLLTAHWRMSDGSALRLAVNLSDREITGISEQAGRLIWGHGPSDRIAPWSVRWHIG</sequence>
<evidence type="ECO:0000313" key="19">
    <source>
        <dbReference type="Proteomes" id="UP000057737"/>
    </source>
</evidence>
<dbReference type="InterPro" id="IPR022567">
    <property type="entry name" value="DUF3459"/>
</dbReference>
<keyword evidence="19" id="KW-1185">Reference proteome</keyword>
<evidence type="ECO:0000256" key="11">
    <source>
        <dbReference type="ARBA" id="ARBA00033284"/>
    </source>
</evidence>
<evidence type="ECO:0000256" key="8">
    <source>
        <dbReference type="ARBA" id="ARBA00023277"/>
    </source>
</evidence>
<evidence type="ECO:0000256" key="7">
    <source>
        <dbReference type="ARBA" id="ARBA00022801"/>
    </source>
</evidence>
<proteinExistence type="inferred from homology"/>
<dbReference type="InterPro" id="IPR013783">
    <property type="entry name" value="Ig-like_fold"/>
</dbReference>